<name>A0A4Y2CBW3_ARAVE</name>
<feature type="non-terminal residue" evidence="1">
    <location>
        <position position="1"/>
    </location>
</feature>
<protein>
    <submittedName>
        <fullName evidence="1">Uncharacterized protein</fullName>
    </submittedName>
</protein>
<keyword evidence="3" id="KW-1185">Reference proteome</keyword>
<accession>A0A4Y2CBW3</accession>
<evidence type="ECO:0000313" key="2">
    <source>
        <dbReference type="EMBL" id="GBM01732.1"/>
    </source>
</evidence>
<gene>
    <name evidence="1" type="ORF">AVEN_200896_1</name>
    <name evidence="2" type="ORF">AVEN_210055_1</name>
</gene>
<dbReference type="EMBL" id="BGPR01162670">
    <property type="protein sequence ID" value="GBM01732.1"/>
    <property type="molecule type" value="Genomic_DNA"/>
</dbReference>
<dbReference type="EMBL" id="BGPR01162667">
    <property type="protein sequence ID" value="GBM01720.1"/>
    <property type="molecule type" value="Genomic_DNA"/>
</dbReference>
<sequence>ITVAQVATSEARELLARVPDSLKDPLCTWAW</sequence>
<organism evidence="1 3">
    <name type="scientific">Araneus ventricosus</name>
    <name type="common">Orbweaver spider</name>
    <name type="synonym">Epeira ventricosa</name>
    <dbReference type="NCBI Taxonomy" id="182803"/>
    <lineage>
        <taxon>Eukaryota</taxon>
        <taxon>Metazoa</taxon>
        <taxon>Ecdysozoa</taxon>
        <taxon>Arthropoda</taxon>
        <taxon>Chelicerata</taxon>
        <taxon>Arachnida</taxon>
        <taxon>Araneae</taxon>
        <taxon>Araneomorphae</taxon>
        <taxon>Entelegynae</taxon>
        <taxon>Araneoidea</taxon>
        <taxon>Araneidae</taxon>
        <taxon>Araneus</taxon>
    </lineage>
</organism>
<comment type="caution">
    <text evidence="1">The sequence shown here is derived from an EMBL/GenBank/DDBJ whole genome shotgun (WGS) entry which is preliminary data.</text>
</comment>
<evidence type="ECO:0000313" key="3">
    <source>
        <dbReference type="Proteomes" id="UP000499080"/>
    </source>
</evidence>
<dbReference type="AlphaFoldDB" id="A0A4Y2CBW3"/>
<proteinExistence type="predicted"/>
<reference evidence="1 3" key="1">
    <citation type="journal article" date="2019" name="Sci. Rep.">
        <title>Orb-weaving spider Araneus ventricosus genome elucidates the spidroin gene catalogue.</title>
        <authorList>
            <person name="Kono N."/>
            <person name="Nakamura H."/>
            <person name="Ohtoshi R."/>
            <person name="Moran D.A.P."/>
            <person name="Shinohara A."/>
            <person name="Yoshida Y."/>
            <person name="Fujiwara M."/>
            <person name="Mori M."/>
            <person name="Tomita M."/>
            <person name="Arakawa K."/>
        </authorList>
    </citation>
    <scope>NUCLEOTIDE SEQUENCE [LARGE SCALE GENOMIC DNA]</scope>
</reference>
<evidence type="ECO:0000313" key="1">
    <source>
        <dbReference type="EMBL" id="GBM01720.1"/>
    </source>
</evidence>
<dbReference type="Proteomes" id="UP000499080">
    <property type="component" value="Unassembled WGS sequence"/>
</dbReference>